<dbReference type="Pfam" id="PF13291">
    <property type="entry name" value="ACT_4"/>
    <property type="match status" value="1"/>
</dbReference>
<gene>
    <name evidence="5" type="ORF">MNBD_GAMMA21-2381</name>
</gene>
<dbReference type="EMBL" id="UOFR01000070">
    <property type="protein sequence ID" value="VAW99855.1"/>
    <property type="molecule type" value="Genomic_DNA"/>
</dbReference>
<dbReference type="EC" id="2.7.6.5" evidence="5"/>
<dbReference type="InterPro" id="IPR033655">
    <property type="entry name" value="TGS_RelA/SpoT"/>
</dbReference>
<dbReference type="Pfam" id="PF04607">
    <property type="entry name" value="RelA_SpoT"/>
    <property type="match status" value="1"/>
</dbReference>
<dbReference type="GO" id="GO:0015969">
    <property type="term" value="P:guanosine tetraphosphate metabolic process"/>
    <property type="evidence" value="ECO:0007669"/>
    <property type="project" value="InterPro"/>
</dbReference>
<sequence length="721" mass="81797">MPITDIRLDGDLTAFRISHLCEMLEDYLEPDQIAEVYRAYLFGAEAHDGQSRQTGEPYIYHPVAVARILAEMRMDHKSLIAALLHDVIEDTPTAKEQLIKIFDEEVAELVDGVSKLDVMAFESKLEAQAENFRKMMLAMTRDIRVILVKLADRLHNMRTLNVMSPDKRKRIARETLDIYAPIANRLGMNAIRLELEDLCFAAAYPMRYRVLDERMRKARGNRKEIVSKIEQSLKGRLKQEGLDDTVIGREKHLYGIYNKMRSKVLPFSEVMDVYAFRIVVESVDMCYRVLGGVHNLYKPMPGRFKDYIAIPKVNGYQSLHTVLFSPYGVPIEVQIRTIDMDKVAEAGIAAHWLYKSGDESGNSAQVRARQWLLDVLEIQQHAGNSMEFLENVKFDLFPDEVYVFSPKGDIMELPRGATAVDFAYSVHTDVGNQCVAVKIDRRLMPLRTELRNGQTVEIITSPAAGPNPVWLNFVHTAKARSNIRHFLKNLQQDEAIQLGERLINRSLEDFGTSLKDLPKKNVLHVLKSFKYKGMDLMLADVGLGNRMPVIMARILAQGDDDKLETELQTDDANKKPLAIKGTEGTVVTYAKCCRPIPGDEILGFVTSGRGVVIHTHLCNNVAEYRNMPEKWIDVDWGDNVEGDFPVELRTLVKNQRGVLAKIAASISDMGANIENVDMAERDGEHSTITFTITVKDRHHVARIMRHLRSAKLVLRISRLTK</sequence>
<dbReference type="GO" id="GO:0016301">
    <property type="term" value="F:kinase activity"/>
    <property type="evidence" value="ECO:0007669"/>
    <property type="project" value="UniProtKB-KW"/>
</dbReference>
<dbReference type="InterPro" id="IPR007685">
    <property type="entry name" value="RelA_SpoT"/>
</dbReference>
<keyword evidence="5" id="KW-0808">Transferase</keyword>
<dbReference type="InterPro" id="IPR004095">
    <property type="entry name" value="TGS"/>
</dbReference>
<feature type="domain" description="HD" evidence="3">
    <location>
        <begin position="58"/>
        <end position="157"/>
    </location>
</feature>
<dbReference type="FunFam" id="3.10.20.30:FF:000002">
    <property type="entry name" value="GTP pyrophosphokinase (RelA/SpoT)"/>
    <property type="match status" value="1"/>
</dbReference>
<keyword evidence="5" id="KW-0378">Hydrolase</keyword>
<protein>
    <submittedName>
        <fullName evidence="5">Guanosine-3',5'-bis(Diphosphate) 3'-pyrophosphohydrolase / GTP pyrophosphokinase, (P)ppGpp synthetase II</fullName>
        <ecNumber evidence="5">2.7.6.5</ecNumber>
        <ecNumber evidence="5">3.1.7.2</ecNumber>
    </submittedName>
</protein>
<dbReference type="InterPro" id="IPR012676">
    <property type="entry name" value="TGS-like"/>
</dbReference>
<dbReference type="SUPFAM" id="SSF55021">
    <property type="entry name" value="ACT-like"/>
    <property type="match status" value="1"/>
</dbReference>
<dbReference type="PROSITE" id="PS51880">
    <property type="entry name" value="TGS"/>
    <property type="match status" value="1"/>
</dbReference>
<dbReference type="AlphaFoldDB" id="A0A3B1A240"/>
<evidence type="ECO:0000256" key="1">
    <source>
        <dbReference type="ARBA" id="ARBA00007476"/>
    </source>
</evidence>
<dbReference type="GO" id="GO:0008728">
    <property type="term" value="F:GTP diphosphokinase activity"/>
    <property type="evidence" value="ECO:0007669"/>
    <property type="project" value="UniProtKB-EC"/>
</dbReference>
<feature type="domain" description="TGS" evidence="4">
    <location>
        <begin position="399"/>
        <end position="460"/>
    </location>
</feature>
<dbReference type="SMART" id="SM00471">
    <property type="entry name" value="HDc"/>
    <property type="match status" value="1"/>
</dbReference>
<dbReference type="InterPro" id="IPR004811">
    <property type="entry name" value="RelA/Spo_fam"/>
</dbReference>
<dbReference type="FunFam" id="1.10.3210.10:FF:000001">
    <property type="entry name" value="GTP pyrophosphokinase RelA"/>
    <property type="match status" value="1"/>
</dbReference>
<dbReference type="Pfam" id="PF13328">
    <property type="entry name" value="HD_4"/>
    <property type="match status" value="1"/>
</dbReference>
<dbReference type="CDD" id="cd00077">
    <property type="entry name" value="HDc"/>
    <property type="match status" value="1"/>
</dbReference>
<dbReference type="Gene3D" id="3.30.70.260">
    <property type="match status" value="1"/>
</dbReference>
<dbReference type="GO" id="GO:0005886">
    <property type="term" value="C:plasma membrane"/>
    <property type="evidence" value="ECO:0007669"/>
    <property type="project" value="TreeGrafter"/>
</dbReference>
<dbReference type="CDD" id="cd05399">
    <property type="entry name" value="NT_Rel-Spo_like"/>
    <property type="match status" value="1"/>
</dbReference>
<accession>A0A3B1A240</accession>
<dbReference type="CDD" id="cd01668">
    <property type="entry name" value="TGS_RSH"/>
    <property type="match status" value="1"/>
</dbReference>
<dbReference type="Pfam" id="PF02824">
    <property type="entry name" value="TGS"/>
    <property type="match status" value="1"/>
</dbReference>
<dbReference type="NCBIfam" id="NF008303">
    <property type="entry name" value="PRK11092.1"/>
    <property type="match status" value="1"/>
</dbReference>
<comment type="similarity">
    <text evidence="1">Belongs to the RelA/SpoT family.</text>
</comment>
<dbReference type="PANTHER" id="PTHR21262:SF36">
    <property type="entry name" value="BIFUNCTIONAL (P)PPGPP SYNTHASE_HYDROLASE SPOT"/>
    <property type="match status" value="1"/>
</dbReference>
<dbReference type="InterPro" id="IPR045600">
    <property type="entry name" value="RelA/SpoT_AH_RIS"/>
</dbReference>
<dbReference type="InterPro" id="IPR045865">
    <property type="entry name" value="ACT-like_dom_sf"/>
</dbReference>
<dbReference type="GO" id="GO:0042594">
    <property type="term" value="P:response to starvation"/>
    <property type="evidence" value="ECO:0007669"/>
    <property type="project" value="TreeGrafter"/>
</dbReference>
<evidence type="ECO:0000259" key="4">
    <source>
        <dbReference type="PROSITE" id="PS51880"/>
    </source>
</evidence>
<dbReference type="Pfam" id="PF19296">
    <property type="entry name" value="RelA_AH_RIS"/>
    <property type="match status" value="1"/>
</dbReference>
<dbReference type="Gene3D" id="3.10.20.30">
    <property type="match status" value="1"/>
</dbReference>
<dbReference type="SUPFAM" id="SSF109604">
    <property type="entry name" value="HD-domain/PDEase-like"/>
    <property type="match status" value="1"/>
</dbReference>
<dbReference type="SMART" id="SM00954">
    <property type="entry name" value="RelA_SpoT"/>
    <property type="match status" value="1"/>
</dbReference>
<organism evidence="5">
    <name type="scientific">hydrothermal vent metagenome</name>
    <dbReference type="NCBI Taxonomy" id="652676"/>
    <lineage>
        <taxon>unclassified sequences</taxon>
        <taxon>metagenomes</taxon>
        <taxon>ecological metagenomes</taxon>
    </lineage>
</organism>
<proteinExistence type="inferred from homology"/>
<feature type="domain" description="ACT" evidence="2">
    <location>
        <begin position="647"/>
        <end position="721"/>
    </location>
</feature>
<evidence type="ECO:0000259" key="3">
    <source>
        <dbReference type="PROSITE" id="PS51831"/>
    </source>
</evidence>
<dbReference type="SUPFAM" id="SSF81271">
    <property type="entry name" value="TGS-like"/>
    <property type="match status" value="1"/>
</dbReference>
<dbReference type="Gene3D" id="3.30.460.10">
    <property type="entry name" value="Beta Polymerase, domain 2"/>
    <property type="match status" value="1"/>
</dbReference>
<dbReference type="Gene3D" id="1.10.3210.10">
    <property type="entry name" value="Hypothetical protein af1432"/>
    <property type="match status" value="1"/>
</dbReference>
<name>A0A3B1A240_9ZZZZ</name>
<dbReference type="InterPro" id="IPR043519">
    <property type="entry name" value="NT_sf"/>
</dbReference>
<dbReference type="FunFam" id="3.30.460.10:FF:000001">
    <property type="entry name" value="GTP pyrophosphokinase RelA"/>
    <property type="match status" value="1"/>
</dbReference>
<dbReference type="InterPro" id="IPR006674">
    <property type="entry name" value="HD_domain"/>
</dbReference>
<dbReference type="PROSITE" id="PS51831">
    <property type="entry name" value="HD"/>
    <property type="match status" value="1"/>
</dbReference>
<keyword evidence="5" id="KW-0418">Kinase</keyword>
<dbReference type="NCBIfam" id="TIGR00691">
    <property type="entry name" value="spoT_relA"/>
    <property type="match status" value="1"/>
</dbReference>
<dbReference type="GO" id="GO:0008893">
    <property type="term" value="F:guanosine-3',5'-bis(diphosphate) 3'-diphosphatase activity"/>
    <property type="evidence" value="ECO:0007669"/>
    <property type="project" value="UniProtKB-EC"/>
</dbReference>
<evidence type="ECO:0000313" key="5">
    <source>
        <dbReference type="EMBL" id="VAW99855.1"/>
    </source>
</evidence>
<dbReference type="InterPro" id="IPR012675">
    <property type="entry name" value="Beta-grasp_dom_sf"/>
</dbReference>
<dbReference type="InterPro" id="IPR003607">
    <property type="entry name" value="HD/PDEase_dom"/>
</dbReference>
<dbReference type="PANTHER" id="PTHR21262">
    <property type="entry name" value="GUANOSINE-3',5'-BIS DIPHOSPHATE 3'-PYROPHOSPHOHYDROLASE"/>
    <property type="match status" value="1"/>
</dbReference>
<dbReference type="SUPFAM" id="SSF81301">
    <property type="entry name" value="Nucleotidyltransferase"/>
    <property type="match status" value="1"/>
</dbReference>
<reference evidence="5" key="1">
    <citation type="submission" date="2018-06" db="EMBL/GenBank/DDBJ databases">
        <authorList>
            <person name="Zhirakovskaya E."/>
        </authorList>
    </citation>
    <scope>NUCLEOTIDE SEQUENCE</scope>
</reference>
<dbReference type="InterPro" id="IPR002912">
    <property type="entry name" value="ACT_dom"/>
</dbReference>
<dbReference type="PROSITE" id="PS51671">
    <property type="entry name" value="ACT"/>
    <property type="match status" value="1"/>
</dbReference>
<dbReference type="EC" id="3.1.7.2" evidence="5"/>
<dbReference type="CDD" id="cd04876">
    <property type="entry name" value="ACT_RelA-SpoT"/>
    <property type="match status" value="1"/>
</dbReference>
<evidence type="ECO:0000259" key="2">
    <source>
        <dbReference type="PROSITE" id="PS51671"/>
    </source>
</evidence>